<sequence length="266" mass="29795">MELPQCSANSSSNNEYLILSCSWEGGFPRTLLWWVSSSGDMQGTSEENSNTQVLRSSATYSGKTFVCHAKHPLAKESKQCVLKLETPVLMTQLSMVSVFEGNDVQLSCMLGKTNPPATEITWYNNLRQNVGYITKKYILQQAGAWSNLTVRETDSKVDNGFYFCSTINAIGRADLAVLLLVIRYPLTPNVTISKIIYNNRQRTDVNMEWLIKADAKPPFRAYPAVIRAAIGGMLVATIPTVLLFLYVVRNRNNIPRDCPHATLKYK</sequence>
<reference evidence="8" key="1">
    <citation type="submission" date="2023-03" db="EMBL/GenBank/DDBJ databases">
        <title>Electrophorus voltai genome.</title>
        <authorList>
            <person name="Bian C."/>
        </authorList>
    </citation>
    <scope>NUCLEOTIDE SEQUENCE</scope>
    <source>
        <strain evidence="8">CB-2022</strain>
        <tissue evidence="8">Muscle</tissue>
    </source>
</reference>
<dbReference type="AlphaFoldDB" id="A0AAD8YYR1"/>
<keyword evidence="6" id="KW-0812">Transmembrane</keyword>
<dbReference type="GO" id="GO:0005886">
    <property type="term" value="C:plasma membrane"/>
    <property type="evidence" value="ECO:0007669"/>
    <property type="project" value="TreeGrafter"/>
</dbReference>
<evidence type="ECO:0000256" key="2">
    <source>
        <dbReference type="ARBA" id="ARBA00023136"/>
    </source>
</evidence>
<accession>A0AAD8YYR1</accession>
<dbReference type="SUPFAM" id="SSF48726">
    <property type="entry name" value="Immunoglobulin"/>
    <property type="match status" value="2"/>
</dbReference>
<dbReference type="Proteomes" id="UP001239994">
    <property type="component" value="Unassembled WGS sequence"/>
</dbReference>
<dbReference type="GO" id="GO:0005911">
    <property type="term" value="C:cell-cell junction"/>
    <property type="evidence" value="ECO:0007669"/>
    <property type="project" value="TreeGrafter"/>
</dbReference>
<feature type="transmembrane region" description="Helical" evidence="6">
    <location>
        <begin position="224"/>
        <end position="247"/>
    </location>
</feature>
<dbReference type="Gene3D" id="2.60.40.10">
    <property type="entry name" value="Immunoglobulins"/>
    <property type="match status" value="2"/>
</dbReference>
<evidence type="ECO:0000313" key="9">
    <source>
        <dbReference type="Proteomes" id="UP001239994"/>
    </source>
</evidence>
<dbReference type="GO" id="GO:0098609">
    <property type="term" value="P:cell-cell adhesion"/>
    <property type="evidence" value="ECO:0007669"/>
    <property type="project" value="TreeGrafter"/>
</dbReference>
<proteinExistence type="predicted"/>
<dbReference type="EMBL" id="JAROKS010000023">
    <property type="protein sequence ID" value="KAK1788289.1"/>
    <property type="molecule type" value="Genomic_DNA"/>
</dbReference>
<evidence type="ECO:0000256" key="3">
    <source>
        <dbReference type="ARBA" id="ARBA00023157"/>
    </source>
</evidence>
<evidence type="ECO:0000313" key="8">
    <source>
        <dbReference type="EMBL" id="KAK1788289.1"/>
    </source>
</evidence>
<gene>
    <name evidence="8" type="ORF">P4O66_016742</name>
</gene>
<comment type="caution">
    <text evidence="8">The sequence shown here is derived from an EMBL/GenBank/DDBJ whole genome shotgun (WGS) entry which is preliminary data.</text>
</comment>
<keyword evidence="6" id="KW-1133">Transmembrane helix</keyword>
<keyword evidence="2 6" id="KW-0472">Membrane</keyword>
<keyword evidence="4" id="KW-0325">Glycoprotein</keyword>
<evidence type="ECO:0000256" key="6">
    <source>
        <dbReference type="SAM" id="Phobius"/>
    </source>
</evidence>
<dbReference type="PANTHER" id="PTHR11640:SF164">
    <property type="entry name" value="MAM DOMAIN-CONTAINING GLYCOSYLPHOSPHATIDYLINOSITOL ANCHOR PROTEIN 1"/>
    <property type="match status" value="1"/>
</dbReference>
<evidence type="ECO:0000259" key="7">
    <source>
        <dbReference type="PROSITE" id="PS50835"/>
    </source>
</evidence>
<feature type="domain" description="Ig-like" evidence="7">
    <location>
        <begin position="4"/>
        <end position="83"/>
    </location>
</feature>
<dbReference type="InterPro" id="IPR007110">
    <property type="entry name" value="Ig-like_dom"/>
</dbReference>
<dbReference type="GO" id="GO:0050839">
    <property type="term" value="F:cell adhesion molecule binding"/>
    <property type="evidence" value="ECO:0007669"/>
    <property type="project" value="TreeGrafter"/>
</dbReference>
<keyword evidence="5" id="KW-0393">Immunoglobulin domain</keyword>
<dbReference type="InterPro" id="IPR013783">
    <property type="entry name" value="Ig-like_fold"/>
</dbReference>
<evidence type="ECO:0000256" key="1">
    <source>
        <dbReference type="ARBA" id="ARBA00004479"/>
    </source>
</evidence>
<keyword evidence="3" id="KW-1015">Disulfide bond</keyword>
<evidence type="ECO:0000256" key="4">
    <source>
        <dbReference type="ARBA" id="ARBA00023180"/>
    </source>
</evidence>
<dbReference type="InterPro" id="IPR051275">
    <property type="entry name" value="Cell_adhesion_signaling"/>
</dbReference>
<comment type="subcellular location">
    <subcellularLocation>
        <location evidence="1">Membrane</location>
        <topology evidence="1">Single-pass type I membrane protein</topology>
    </subcellularLocation>
</comment>
<name>A0AAD8YYR1_9TELE</name>
<protein>
    <recommendedName>
        <fullName evidence="7">Ig-like domain-containing protein</fullName>
    </recommendedName>
</protein>
<dbReference type="PANTHER" id="PTHR11640">
    <property type="entry name" value="NEPHRIN"/>
    <property type="match status" value="1"/>
</dbReference>
<dbReference type="Pfam" id="PF13927">
    <property type="entry name" value="Ig_3"/>
    <property type="match status" value="1"/>
</dbReference>
<evidence type="ECO:0000256" key="5">
    <source>
        <dbReference type="ARBA" id="ARBA00023319"/>
    </source>
</evidence>
<organism evidence="8 9">
    <name type="scientific">Electrophorus voltai</name>
    <dbReference type="NCBI Taxonomy" id="2609070"/>
    <lineage>
        <taxon>Eukaryota</taxon>
        <taxon>Metazoa</taxon>
        <taxon>Chordata</taxon>
        <taxon>Craniata</taxon>
        <taxon>Vertebrata</taxon>
        <taxon>Euteleostomi</taxon>
        <taxon>Actinopterygii</taxon>
        <taxon>Neopterygii</taxon>
        <taxon>Teleostei</taxon>
        <taxon>Ostariophysi</taxon>
        <taxon>Gymnotiformes</taxon>
        <taxon>Gymnotoidei</taxon>
        <taxon>Gymnotidae</taxon>
        <taxon>Electrophorus</taxon>
    </lineage>
</organism>
<dbReference type="InterPro" id="IPR036179">
    <property type="entry name" value="Ig-like_dom_sf"/>
</dbReference>
<feature type="domain" description="Ig-like" evidence="7">
    <location>
        <begin position="87"/>
        <end position="176"/>
    </location>
</feature>
<dbReference type="PROSITE" id="PS50835">
    <property type="entry name" value="IG_LIKE"/>
    <property type="match status" value="2"/>
</dbReference>
<keyword evidence="9" id="KW-1185">Reference proteome</keyword>